<dbReference type="Pfam" id="PF03942">
    <property type="entry name" value="DTW"/>
    <property type="match status" value="1"/>
</dbReference>
<evidence type="ECO:0000256" key="10">
    <source>
        <dbReference type="ARBA" id="ARBA00042508"/>
    </source>
</evidence>
<comment type="catalytic activity">
    <reaction evidence="11">
        <text>a uridine in tRNA + S-adenosyl-L-methionine = a 3-[(3S)-3-amino-3-carboxypropyl]uridine in tRNA + S-methyl-5'-thioadenosine + H(+)</text>
        <dbReference type="Rhea" id="RHEA:62432"/>
        <dbReference type="Rhea" id="RHEA-COMP:13339"/>
        <dbReference type="Rhea" id="RHEA-COMP:16092"/>
        <dbReference type="ChEBI" id="CHEBI:15378"/>
        <dbReference type="ChEBI" id="CHEBI:17509"/>
        <dbReference type="ChEBI" id="CHEBI:59789"/>
        <dbReference type="ChEBI" id="CHEBI:65315"/>
        <dbReference type="ChEBI" id="CHEBI:82930"/>
        <dbReference type="EC" id="2.5.1.25"/>
    </reaction>
</comment>
<comment type="subcellular location">
    <subcellularLocation>
        <location evidence="1">Nucleus</location>
    </subcellularLocation>
</comment>
<evidence type="ECO:0000256" key="8">
    <source>
        <dbReference type="ARBA" id="ARBA00038290"/>
    </source>
</evidence>
<evidence type="ECO:0000256" key="1">
    <source>
        <dbReference type="ARBA" id="ARBA00004123"/>
    </source>
</evidence>
<accession>A0ABM1VPQ1</accession>
<dbReference type="InterPro" id="IPR005636">
    <property type="entry name" value="DTW"/>
</dbReference>
<dbReference type="RefSeq" id="XP_035824393.1">
    <property type="nucleotide sequence ID" value="XM_035968500.1"/>
</dbReference>
<sequence length="363" mass="40702">MLKFGCGTCIMEEHPFPGAKIADSSFLDASSERSQCSKCLKSRKYYCYNCFIALPNIASRLPHVKLPIHVDIIKHPSEIDGKSTSPHAAVLAPDEVTIHTYPCIPHYDSDKVLLIFPCAESLTLAQIASTAKEKSNRVKSAQECSDRSAVDTDKTQCSEVVSSDSVTVPHESTNKQQCFGDQNENLSVSNSFSGEDTGKTLKVSDPGIKFSSKRPCDKVDAASGADDDDDDDDDGPSPSKRLKETPSLPFNRVVFIDSTWNQTRNIVHDERLKISLATGLPKVELHSRNTHFWRWQEGTPKTYLSTIEAIYYFMRDVHEMFISKEYNNEYDNLLFFFCHLYSKIRKTSKGGKGIKAYERNGTK</sequence>
<gene>
    <name evidence="15" type="primary">LOC101864657</name>
</gene>
<dbReference type="PANTHER" id="PTHR15627:SF8">
    <property type="entry name" value="TRNA-URIDINE AMINOCARBOXYPROPYLTRANSFERASE 1"/>
    <property type="match status" value="1"/>
</dbReference>
<feature type="region of interest" description="Disordered" evidence="12">
    <location>
        <begin position="135"/>
        <end position="183"/>
    </location>
</feature>
<keyword evidence="3" id="KW-0808">Transferase</keyword>
<evidence type="ECO:0000256" key="7">
    <source>
        <dbReference type="ARBA" id="ARBA00037050"/>
    </source>
</evidence>
<evidence type="ECO:0000256" key="11">
    <source>
        <dbReference type="ARBA" id="ARBA00048718"/>
    </source>
</evidence>
<keyword evidence="6" id="KW-0539">Nucleus</keyword>
<dbReference type="InterPro" id="IPR051521">
    <property type="entry name" value="tRNA_Mod/Golgi_Maint"/>
</dbReference>
<keyword evidence="5" id="KW-0819">tRNA processing</keyword>
<protein>
    <recommendedName>
        <fullName evidence="9">tRNA-uridine aminocarboxypropyltransferase 1</fullName>
        <ecNumber evidence="2">2.5.1.25</ecNumber>
    </recommendedName>
    <alternativeName>
        <fullName evidence="10">DTW domain-containing protein 1</fullName>
    </alternativeName>
</protein>
<reference evidence="15" key="1">
    <citation type="submission" date="2025-08" db="UniProtKB">
        <authorList>
            <consortium name="RefSeq"/>
        </authorList>
    </citation>
    <scope>IDENTIFICATION</scope>
</reference>
<evidence type="ECO:0000256" key="3">
    <source>
        <dbReference type="ARBA" id="ARBA00022679"/>
    </source>
</evidence>
<dbReference type="GeneID" id="101864657"/>
<evidence type="ECO:0000313" key="14">
    <source>
        <dbReference type="Proteomes" id="UP000694888"/>
    </source>
</evidence>
<feature type="domain" description="DTW" evidence="13">
    <location>
        <begin position="43"/>
        <end position="349"/>
    </location>
</feature>
<organism evidence="14 15">
    <name type="scientific">Aplysia californica</name>
    <name type="common">California sea hare</name>
    <dbReference type="NCBI Taxonomy" id="6500"/>
    <lineage>
        <taxon>Eukaryota</taxon>
        <taxon>Metazoa</taxon>
        <taxon>Spiralia</taxon>
        <taxon>Lophotrochozoa</taxon>
        <taxon>Mollusca</taxon>
        <taxon>Gastropoda</taxon>
        <taxon>Heterobranchia</taxon>
        <taxon>Euthyneura</taxon>
        <taxon>Tectipleura</taxon>
        <taxon>Aplysiida</taxon>
        <taxon>Aplysioidea</taxon>
        <taxon>Aplysiidae</taxon>
        <taxon>Aplysia</taxon>
    </lineage>
</organism>
<feature type="compositionally biased region" description="Acidic residues" evidence="12">
    <location>
        <begin position="225"/>
        <end position="235"/>
    </location>
</feature>
<evidence type="ECO:0000256" key="9">
    <source>
        <dbReference type="ARBA" id="ARBA00039242"/>
    </source>
</evidence>
<evidence type="ECO:0000259" key="13">
    <source>
        <dbReference type="SMART" id="SM01144"/>
    </source>
</evidence>
<evidence type="ECO:0000256" key="4">
    <source>
        <dbReference type="ARBA" id="ARBA00022691"/>
    </source>
</evidence>
<name>A0ABM1VPQ1_APLCA</name>
<evidence type="ECO:0000256" key="6">
    <source>
        <dbReference type="ARBA" id="ARBA00023242"/>
    </source>
</evidence>
<proteinExistence type="inferred from homology"/>
<dbReference type="SMART" id="SM01144">
    <property type="entry name" value="DTW"/>
    <property type="match status" value="1"/>
</dbReference>
<dbReference type="PANTHER" id="PTHR15627">
    <property type="entry name" value="NATURAL KILLER CELL-SPECIFIC ANTIGEN KLIP1"/>
    <property type="match status" value="1"/>
</dbReference>
<dbReference type="Proteomes" id="UP000694888">
    <property type="component" value="Unplaced"/>
</dbReference>
<evidence type="ECO:0000256" key="5">
    <source>
        <dbReference type="ARBA" id="ARBA00022694"/>
    </source>
</evidence>
<evidence type="ECO:0000256" key="12">
    <source>
        <dbReference type="SAM" id="MobiDB-lite"/>
    </source>
</evidence>
<feature type="compositionally biased region" description="Polar residues" evidence="12">
    <location>
        <begin position="157"/>
        <end position="183"/>
    </location>
</feature>
<comment type="function">
    <text evidence="7">Catalyzes the formation of 3-(3-amino-3-carboxypropyl)uridine (acp3U) at position 20 in the D-loop of several cytoplasmic tRNAs (acp3U(20)).</text>
</comment>
<keyword evidence="4" id="KW-0949">S-adenosyl-L-methionine</keyword>
<feature type="compositionally biased region" description="Basic and acidic residues" evidence="12">
    <location>
        <begin position="144"/>
        <end position="156"/>
    </location>
</feature>
<evidence type="ECO:0000256" key="2">
    <source>
        <dbReference type="ARBA" id="ARBA00012386"/>
    </source>
</evidence>
<feature type="region of interest" description="Disordered" evidence="12">
    <location>
        <begin position="212"/>
        <end position="245"/>
    </location>
</feature>
<dbReference type="EC" id="2.5.1.25" evidence="2"/>
<evidence type="ECO:0000313" key="15">
    <source>
        <dbReference type="RefSeq" id="XP_035824393.1"/>
    </source>
</evidence>
<comment type="similarity">
    <text evidence="8">Belongs to the TDD superfamily. DTWD1 family.</text>
</comment>
<keyword evidence="14" id="KW-1185">Reference proteome</keyword>